<evidence type="ECO:0000256" key="1">
    <source>
        <dbReference type="ARBA" id="ARBA00022516"/>
    </source>
</evidence>
<protein>
    <submittedName>
        <fullName evidence="8">Diphosphomevalonate decarboxylase</fullName>
    </submittedName>
</protein>
<dbReference type="RefSeq" id="WP_275088235.1">
    <property type="nucleotide sequence ID" value="NZ_CP119078.1"/>
</dbReference>
<dbReference type="InterPro" id="IPR020568">
    <property type="entry name" value="Ribosomal_Su5_D2-typ_SF"/>
</dbReference>
<evidence type="ECO:0000256" key="3">
    <source>
        <dbReference type="ARBA" id="ARBA00022840"/>
    </source>
</evidence>
<keyword evidence="4" id="KW-0443">Lipid metabolism</keyword>
<dbReference type="PANTHER" id="PTHR10977">
    <property type="entry name" value="DIPHOSPHOMEVALONATE DECARBOXYLASE"/>
    <property type="match status" value="1"/>
</dbReference>
<name>A0ABY8ATE0_9GAMM</name>
<gene>
    <name evidence="8" type="ORF">PXX05_10855</name>
</gene>
<keyword evidence="3" id="KW-0067">ATP-binding</keyword>
<keyword evidence="1" id="KW-0444">Lipid biosynthesis</keyword>
<dbReference type="EMBL" id="CP119078">
    <property type="protein sequence ID" value="WED42412.1"/>
    <property type="molecule type" value="Genomic_DNA"/>
</dbReference>
<dbReference type="SUPFAM" id="SSF54211">
    <property type="entry name" value="Ribosomal protein S5 domain 2-like"/>
    <property type="match status" value="1"/>
</dbReference>
<dbReference type="SUPFAM" id="SSF55060">
    <property type="entry name" value="GHMP Kinase, C-terminal domain"/>
    <property type="match status" value="1"/>
</dbReference>
<dbReference type="InterPro" id="IPR014721">
    <property type="entry name" value="Ribsml_uS5_D2-typ_fold_subgr"/>
</dbReference>
<dbReference type="PANTHER" id="PTHR10977:SF3">
    <property type="entry name" value="DIPHOSPHOMEVALONATE DECARBOXYLASE"/>
    <property type="match status" value="1"/>
</dbReference>
<dbReference type="InterPro" id="IPR036554">
    <property type="entry name" value="GHMP_kinase_C_sf"/>
</dbReference>
<evidence type="ECO:0000259" key="6">
    <source>
        <dbReference type="Pfam" id="PF18376"/>
    </source>
</evidence>
<dbReference type="PIRSF" id="PIRSF015950">
    <property type="entry name" value="Mev_P_decrbx"/>
    <property type="match status" value="1"/>
</dbReference>
<evidence type="ECO:0000313" key="8">
    <source>
        <dbReference type="EMBL" id="WED42412.1"/>
    </source>
</evidence>
<keyword evidence="5" id="KW-0456">Lyase</keyword>
<dbReference type="InterPro" id="IPR005935">
    <property type="entry name" value="Mev_decarb"/>
</dbReference>
<evidence type="ECO:0000256" key="5">
    <source>
        <dbReference type="ARBA" id="ARBA00023239"/>
    </source>
</evidence>
<evidence type="ECO:0000256" key="2">
    <source>
        <dbReference type="ARBA" id="ARBA00022741"/>
    </source>
</evidence>
<dbReference type="Gene3D" id="3.30.230.10">
    <property type="match status" value="1"/>
</dbReference>
<evidence type="ECO:0000313" key="9">
    <source>
        <dbReference type="Proteomes" id="UP001222087"/>
    </source>
</evidence>
<feature type="domain" description="Mvd1 C-terminal" evidence="6">
    <location>
        <begin position="180"/>
        <end position="304"/>
    </location>
</feature>
<organism evidence="8 9">
    <name type="scientific">Legionella cardiaca</name>
    <dbReference type="NCBI Taxonomy" id="1071983"/>
    <lineage>
        <taxon>Bacteria</taxon>
        <taxon>Pseudomonadati</taxon>
        <taxon>Pseudomonadota</taxon>
        <taxon>Gammaproteobacteria</taxon>
        <taxon>Legionellales</taxon>
        <taxon>Legionellaceae</taxon>
        <taxon>Legionella</taxon>
    </lineage>
</organism>
<evidence type="ECO:0000259" key="7">
    <source>
        <dbReference type="Pfam" id="PF22700"/>
    </source>
</evidence>
<sequence>MQWFSQAPSNIALIKYMGKKDEANNIPDNPSFSYTLNNLLSSVVLETTSGKKDFWEPLDIPGGENFNLSLTAQKRFLEHLMRLKDYFNYHGAFIVRSTNNFPHSSGLASSASSFAALTKCAFLALSELTNKPLAPIEVQAQLSRLGSGSSCRSFFSPWALWQEDEVSVIDLPYKHLEHQVIIISHDEKKISSKEAHRRVKTSSHYPTRSQRANENLKVLLGALEAQDWQSAYQICWREFQDMHQLFMNCSEPFSYMTESTHQALRSLQDLWNREGDGPLITMDAGPNIHLLYRPEQAEMAMQFRRDYLVGNYDVL</sequence>
<keyword evidence="2" id="KW-0547">Nucleotide-binding</keyword>
<keyword evidence="9" id="KW-1185">Reference proteome</keyword>
<dbReference type="Gene3D" id="3.30.70.890">
    <property type="entry name" value="GHMP kinase, C-terminal domain"/>
    <property type="match status" value="1"/>
</dbReference>
<dbReference type="Pfam" id="PF18376">
    <property type="entry name" value="MDD_C"/>
    <property type="match status" value="1"/>
</dbReference>
<reference evidence="8 9" key="1">
    <citation type="submission" date="2023-02" db="EMBL/GenBank/DDBJ databases">
        <title>Genome Sequence of L. cardiaca H63T.</title>
        <authorList>
            <person name="Lopez A.E."/>
            <person name="Cianciotto N.P."/>
        </authorList>
    </citation>
    <scope>NUCLEOTIDE SEQUENCE [LARGE SCALE GENOMIC DNA]</scope>
    <source>
        <strain evidence="8 9">H63</strain>
    </source>
</reference>
<proteinExistence type="predicted"/>
<dbReference type="InterPro" id="IPR053859">
    <property type="entry name" value="MVD-like_N"/>
</dbReference>
<dbReference type="Pfam" id="PF22700">
    <property type="entry name" value="MVD-like_N"/>
    <property type="match status" value="1"/>
</dbReference>
<accession>A0ABY8ATE0</accession>
<feature type="domain" description="Diphosphomevalonate decarboxylase-like N-terminal" evidence="7">
    <location>
        <begin position="7"/>
        <end position="165"/>
    </location>
</feature>
<evidence type="ECO:0000256" key="4">
    <source>
        <dbReference type="ARBA" id="ARBA00023098"/>
    </source>
</evidence>
<dbReference type="Proteomes" id="UP001222087">
    <property type="component" value="Chromosome"/>
</dbReference>
<dbReference type="InterPro" id="IPR041431">
    <property type="entry name" value="Mvd1_C"/>
</dbReference>